<evidence type="ECO:0000313" key="2">
    <source>
        <dbReference type="Proteomes" id="UP000278756"/>
    </source>
</evidence>
<dbReference type="AlphaFoldDB" id="A0A3G9FXA4"/>
<sequence length="48" mass="4993">MADGSLKSVKIGGRRLILRDDLVAFLTSDTPVSLTFPVCSGGAKREGG</sequence>
<name>A0A3G9FXA4_9CAUL</name>
<dbReference type="Proteomes" id="UP000278756">
    <property type="component" value="Chromosome 1"/>
</dbReference>
<reference evidence="2" key="1">
    <citation type="journal article" date="2017" name="Biotechnol. Biofuels">
        <title>Evaluation of environmental bacterial communities as a factor affecting the growth of duckweed Lemna minor.</title>
        <authorList>
            <person name="Ishizawa H."/>
            <person name="Kuroda M."/>
            <person name="Morikawa M."/>
            <person name="Ike M."/>
        </authorList>
    </citation>
    <scope>NUCLEOTIDE SEQUENCE [LARGE SCALE GENOMIC DNA]</scope>
    <source>
        <strain evidence="2">M6</strain>
    </source>
</reference>
<reference evidence="2" key="2">
    <citation type="journal article" date="2017" name="Plant Physiol. Biochem.">
        <title>Differential oxidative and antioxidative response of duckweed Lemna minor toward plant growth promoting/inhibiting bacteria.</title>
        <authorList>
            <person name="Ishizawa H."/>
            <person name="Kuroda M."/>
            <person name="Morikawa M."/>
            <person name="Ike M."/>
        </authorList>
    </citation>
    <scope>NUCLEOTIDE SEQUENCE [LARGE SCALE GENOMIC DNA]</scope>
    <source>
        <strain evidence="2">M6</strain>
    </source>
</reference>
<evidence type="ECO:0000313" key="1">
    <source>
        <dbReference type="EMBL" id="BBF79742.1"/>
    </source>
</evidence>
<dbReference type="EMBL" id="AP018827">
    <property type="protein sequence ID" value="BBF79742.1"/>
    <property type="molecule type" value="Genomic_DNA"/>
</dbReference>
<organism evidence="1 2">
    <name type="scientific">Asticcacaulis excentricus</name>
    <dbReference type="NCBI Taxonomy" id="78587"/>
    <lineage>
        <taxon>Bacteria</taxon>
        <taxon>Pseudomonadati</taxon>
        <taxon>Pseudomonadota</taxon>
        <taxon>Alphaproteobacteria</taxon>
        <taxon>Caulobacterales</taxon>
        <taxon>Caulobacteraceae</taxon>
        <taxon>Asticcacaulis</taxon>
    </lineage>
</organism>
<accession>A0A3G9FXA4</accession>
<protein>
    <submittedName>
        <fullName evidence="1">Uncharacterized protein</fullName>
    </submittedName>
</protein>
<proteinExistence type="predicted"/>
<gene>
    <name evidence="1" type="ORF">EM6_0313</name>
</gene>